<comment type="caution">
    <text evidence="1">The sequence shown here is derived from an EMBL/GenBank/DDBJ whole genome shotgun (WGS) entry which is preliminary data.</text>
</comment>
<protein>
    <submittedName>
        <fullName evidence="1">Histidine phosphatase family protein</fullName>
    </submittedName>
</protein>
<dbReference type="InterPro" id="IPR013078">
    <property type="entry name" value="His_Pase_superF_clade-1"/>
</dbReference>
<reference evidence="1" key="1">
    <citation type="submission" date="2020-10" db="EMBL/GenBank/DDBJ databases">
        <authorList>
            <person name="Gilroy R."/>
        </authorList>
    </citation>
    <scope>NUCLEOTIDE SEQUENCE</scope>
    <source>
        <strain evidence="1">CHK197-8231</strain>
    </source>
</reference>
<dbReference type="InterPro" id="IPR050275">
    <property type="entry name" value="PGM_Phosphatase"/>
</dbReference>
<dbReference type="PANTHER" id="PTHR48100:SF1">
    <property type="entry name" value="HISTIDINE PHOSPHATASE FAMILY PROTEIN-RELATED"/>
    <property type="match status" value="1"/>
</dbReference>
<dbReference type="SUPFAM" id="SSF53254">
    <property type="entry name" value="Phosphoglycerate mutase-like"/>
    <property type="match status" value="1"/>
</dbReference>
<evidence type="ECO:0000313" key="2">
    <source>
        <dbReference type="Proteomes" id="UP000824087"/>
    </source>
</evidence>
<organism evidence="1 2">
    <name type="scientific">Candidatus Fimihabitans intestinipullorum</name>
    <dbReference type="NCBI Taxonomy" id="2840820"/>
    <lineage>
        <taxon>Bacteria</taxon>
        <taxon>Bacillati</taxon>
        <taxon>Mycoplasmatota</taxon>
        <taxon>Mycoplasmatota incertae sedis</taxon>
        <taxon>Candidatus Fimihabitans</taxon>
    </lineage>
</organism>
<dbReference type="AlphaFoldDB" id="A0A9D1HVU3"/>
<proteinExistence type="predicted"/>
<evidence type="ECO:0000313" key="1">
    <source>
        <dbReference type="EMBL" id="HIU22563.1"/>
    </source>
</evidence>
<accession>A0A9D1HVU3</accession>
<dbReference type="GO" id="GO:0005737">
    <property type="term" value="C:cytoplasm"/>
    <property type="evidence" value="ECO:0007669"/>
    <property type="project" value="TreeGrafter"/>
</dbReference>
<dbReference type="Gene3D" id="3.40.50.1240">
    <property type="entry name" value="Phosphoglycerate mutase-like"/>
    <property type="match status" value="1"/>
</dbReference>
<sequence length="202" mass="23903">MKTIYLMRHSEPFKPTNINNSDLLQQQNEKWPLTISGEKRAEQMSRNRELSDFDVVISSHYVRAIATAKYFAKDKVLVDESFGERRFGVNTWKELPEDFERKQFNDFDYRLENGESLNDVIKREYRSLIDIFNQYGDKKVLIVGHATAFSALFCKWCEINSADNYVFHGQTFFDGKWNYCETFKLEFDNDNELISIENIKVD</sequence>
<dbReference type="InterPro" id="IPR029033">
    <property type="entry name" value="His_PPase_superfam"/>
</dbReference>
<dbReference type="PANTHER" id="PTHR48100">
    <property type="entry name" value="BROAD-SPECIFICITY PHOSPHATASE YOR283W-RELATED"/>
    <property type="match status" value="1"/>
</dbReference>
<dbReference type="GO" id="GO:0016791">
    <property type="term" value="F:phosphatase activity"/>
    <property type="evidence" value="ECO:0007669"/>
    <property type="project" value="TreeGrafter"/>
</dbReference>
<dbReference type="Proteomes" id="UP000824087">
    <property type="component" value="Unassembled WGS sequence"/>
</dbReference>
<name>A0A9D1HVU3_9BACT</name>
<dbReference type="EMBL" id="DVML01000019">
    <property type="protein sequence ID" value="HIU22563.1"/>
    <property type="molecule type" value="Genomic_DNA"/>
</dbReference>
<dbReference type="CDD" id="cd07067">
    <property type="entry name" value="HP_PGM_like"/>
    <property type="match status" value="1"/>
</dbReference>
<dbReference type="Pfam" id="PF00300">
    <property type="entry name" value="His_Phos_1"/>
    <property type="match status" value="1"/>
</dbReference>
<gene>
    <name evidence="1" type="ORF">IAD49_03160</name>
</gene>
<reference evidence="1" key="2">
    <citation type="journal article" date="2021" name="PeerJ">
        <title>Extensive microbial diversity within the chicken gut microbiome revealed by metagenomics and culture.</title>
        <authorList>
            <person name="Gilroy R."/>
            <person name="Ravi A."/>
            <person name="Getino M."/>
            <person name="Pursley I."/>
            <person name="Horton D.L."/>
            <person name="Alikhan N.F."/>
            <person name="Baker D."/>
            <person name="Gharbi K."/>
            <person name="Hall N."/>
            <person name="Watson M."/>
            <person name="Adriaenssens E.M."/>
            <person name="Foster-Nyarko E."/>
            <person name="Jarju S."/>
            <person name="Secka A."/>
            <person name="Antonio M."/>
            <person name="Oren A."/>
            <person name="Chaudhuri R.R."/>
            <person name="La Ragione R."/>
            <person name="Hildebrand F."/>
            <person name="Pallen M.J."/>
        </authorList>
    </citation>
    <scope>NUCLEOTIDE SEQUENCE</scope>
    <source>
        <strain evidence="1">CHK197-8231</strain>
    </source>
</reference>